<comment type="caution">
    <text evidence="5">The sequence shown here is derived from an EMBL/GenBank/DDBJ whole genome shotgun (WGS) entry which is preliminary data.</text>
</comment>
<dbReference type="SUPFAM" id="SSF46689">
    <property type="entry name" value="Homeodomain-like"/>
    <property type="match status" value="1"/>
</dbReference>
<dbReference type="GO" id="GO:0000977">
    <property type="term" value="F:RNA polymerase II transcription regulatory region sequence-specific DNA binding"/>
    <property type="evidence" value="ECO:0007669"/>
    <property type="project" value="TreeGrafter"/>
</dbReference>
<dbReference type="InterPro" id="IPR009057">
    <property type="entry name" value="Homeodomain-like_sf"/>
</dbReference>
<keyword evidence="2 3" id="KW-0539">Nucleus</keyword>
<dbReference type="Pfam" id="PF00046">
    <property type="entry name" value="Homeodomain"/>
    <property type="match status" value="1"/>
</dbReference>
<reference evidence="5" key="1">
    <citation type="journal article" date="2020" name="Cell">
        <title>Large-Scale Comparative Analyses of Tick Genomes Elucidate Their Genetic Diversity and Vector Capacities.</title>
        <authorList>
            <consortium name="Tick Genome and Microbiome Consortium (TIGMIC)"/>
            <person name="Jia N."/>
            <person name="Wang J."/>
            <person name="Shi W."/>
            <person name="Du L."/>
            <person name="Sun Y."/>
            <person name="Zhan W."/>
            <person name="Jiang J.F."/>
            <person name="Wang Q."/>
            <person name="Zhang B."/>
            <person name="Ji P."/>
            <person name="Bell-Sakyi L."/>
            <person name="Cui X.M."/>
            <person name="Yuan T.T."/>
            <person name="Jiang B.G."/>
            <person name="Yang W.F."/>
            <person name="Lam T.T."/>
            <person name="Chang Q.C."/>
            <person name="Ding S.J."/>
            <person name="Wang X.J."/>
            <person name="Zhu J.G."/>
            <person name="Ruan X.D."/>
            <person name="Zhao L."/>
            <person name="Wei J.T."/>
            <person name="Ye R.Z."/>
            <person name="Que T.C."/>
            <person name="Du C.H."/>
            <person name="Zhou Y.H."/>
            <person name="Cheng J.X."/>
            <person name="Dai P.F."/>
            <person name="Guo W.B."/>
            <person name="Han X.H."/>
            <person name="Huang E.J."/>
            <person name="Li L.F."/>
            <person name="Wei W."/>
            <person name="Gao Y.C."/>
            <person name="Liu J.Z."/>
            <person name="Shao H.Z."/>
            <person name="Wang X."/>
            <person name="Wang C.C."/>
            <person name="Yang T.C."/>
            <person name="Huo Q.B."/>
            <person name="Li W."/>
            <person name="Chen H.Y."/>
            <person name="Chen S.E."/>
            <person name="Zhou L.G."/>
            <person name="Ni X.B."/>
            <person name="Tian J.H."/>
            <person name="Sheng Y."/>
            <person name="Liu T."/>
            <person name="Pan Y.S."/>
            <person name="Xia L.Y."/>
            <person name="Li J."/>
            <person name="Zhao F."/>
            <person name="Cao W.C."/>
        </authorList>
    </citation>
    <scope>NUCLEOTIDE SEQUENCE</scope>
    <source>
        <strain evidence="5">Rsan-2018</strain>
    </source>
</reference>
<sequence length="172" mass="19671">MVRKQRRSRTAFNKQQLSALERTFAQIPYPDLYTRECLASATSLPEPRIQVRLSQCPLPFGIFLEPSVVSTLLVHATCNARLLTYAIKRAFLPPLVAQLKGPFPPSQGQGARICRLLRTETWRQIGLLKDFLRLRCSFGSSRRQELSFSQELKVVAQLSDKLWLHILPKLPK</sequence>
<gene>
    <name evidence="5" type="ORF">HPB52_001054</name>
</gene>
<evidence type="ECO:0000256" key="1">
    <source>
        <dbReference type="ARBA" id="ARBA00004123"/>
    </source>
</evidence>
<accession>A0A9D4T8C5</accession>
<feature type="DNA-binding region" description="Homeobox" evidence="2">
    <location>
        <begin position="5"/>
        <end position="52"/>
    </location>
</feature>
<comment type="subcellular location">
    <subcellularLocation>
        <location evidence="1 2 3">Nucleus</location>
    </subcellularLocation>
</comment>
<dbReference type="InterPro" id="IPR050649">
    <property type="entry name" value="Paired_Homeobox_TFs"/>
</dbReference>
<evidence type="ECO:0000256" key="2">
    <source>
        <dbReference type="PROSITE-ProRule" id="PRU00108"/>
    </source>
</evidence>
<feature type="domain" description="Homeobox" evidence="4">
    <location>
        <begin position="3"/>
        <end position="51"/>
    </location>
</feature>
<dbReference type="Proteomes" id="UP000821837">
    <property type="component" value="Chromosome 1"/>
</dbReference>
<dbReference type="InterPro" id="IPR001356">
    <property type="entry name" value="HD"/>
</dbReference>
<evidence type="ECO:0000259" key="4">
    <source>
        <dbReference type="PROSITE" id="PS50071"/>
    </source>
</evidence>
<dbReference type="GO" id="GO:0000981">
    <property type="term" value="F:DNA-binding transcription factor activity, RNA polymerase II-specific"/>
    <property type="evidence" value="ECO:0007669"/>
    <property type="project" value="TreeGrafter"/>
</dbReference>
<keyword evidence="2 3" id="KW-0371">Homeobox</keyword>
<evidence type="ECO:0000256" key="3">
    <source>
        <dbReference type="RuleBase" id="RU000682"/>
    </source>
</evidence>
<dbReference type="CDD" id="cd00086">
    <property type="entry name" value="homeodomain"/>
    <property type="match status" value="1"/>
</dbReference>
<evidence type="ECO:0000313" key="5">
    <source>
        <dbReference type="EMBL" id="KAH7981752.1"/>
    </source>
</evidence>
<keyword evidence="2 3" id="KW-0238">DNA-binding</keyword>
<dbReference type="PANTHER" id="PTHR24329">
    <property type="entry name" value="HOMEOBOX PROTEIN ARISTALESS"/>
    <property type="match status" value="1"/>
</dbReference>
<organism evidence="5 6">
    <name type="scientific">Rhipicephalus sanguineus</name>
    <name type="common">Brown dog tick</name>
    <name type="synonym">Ixodes sanguineus</name>
    <dbReference type="NCBI Taxonomy" id="34632"/>
    <lineage>
        <taxon>Eukaryota</taxon>
        <taxon>Metazoa</taxon>
        <taxon>Ecdysozoa</taxon>
        <taxon>Arthropoda</taxon>
        <taxon>Chelicerata</taxon>
        <taxon>Arachnida</taxon>
        <taxon>Acari</taxon>
        <taxon>Parasitiformes</taxon>
        <taxon>Ixodida</taxon>
        <taxon>Ixodoidea</taxon>
        <taxon>Ixodidae</taxon>
        <taxon>Rhipicephalinae</taxon>
        <taxon>Rhipicephalus</taxon>
        <taxon>Rhipicephalus</taxon>
    </lineage>
</organism>
<dbReference type="PROSITE" id="PS50071">
    <property type="entry name" value="HOMEOBOX_2"/>
    <property type="match status" value="1"/>
</dbReference>
<name>A0A9D4T8C5_RHISA</name>
<dbReference type="PANTHER" id="PTHR24329:SF543">
    <property type="entry name" value="FI01017P-RELATED"/>
    <property type="match status" value="1"/>
</dbReference>
<dbReference type="Gene3D" id="1.10.10.60">
    <property type="entry name" value="Homeodomain-like"/>
    <property type="match status" value="1"/>
</dbReference>
<dbReference type="SMART" id="SM00389">
    <property type="entry name" value="HOX"/>
    <property type="match status" value="1"/>
</dbReference>
<keyword evidence="6" id="KW-1185">Reference proteome</keyword>
<reference evidence="5" key="2">
    <citation type="submission" date="2021-09" db="EMBL/GenBank/DDBJ databases">
        <authorList>
            <person name="Jia N."/>
            <person name="Wang J."/>
            <person name="Shi W."/>
            <person name="Du L."/>
            <person name="Sun Y."/>
            <person name="Zhan W."/>
            <person name="Jiang J."/>
            <person name="Wang Q."/>
            <person name="Zhang B."/>
            <person name="Ji P."/>
            <person name="Sakyi L.B."/>
            <person name="Cui X."/>
            <person name="Yuan T."/>
            <person name="Jiang B."/>
            <person name="Yang W."/>
            <person name="Lam T.T.-Y."/>
            <person name="Chang Q."/>
            <person name="Ding S."/>
            <person name="Wang X."/>
            <person name="Zhu J."/>
            <person name="Ruan X."/>
            <person name="Zhao L."/>
            <person name="Wei J."/>
            <person name="Que T."/>
            <person name="Du C."/>
            <person name="Cheng J."/>
            <person name="Dai P."/>
            <person name="Han X."/>
            <person name="Huang E."/>
            <person name="Gao Y."/>
            <person name="Liu J."/>
            <person name="Shao H."/>
            <person name="Ye R."/>
            <person name="Li L."/>
            <person name="Wei W."/>
            <person name="Wang X."/>
            <person name="Wang C."/>
            <person name="Huo Q."/>
            <person name="Li W."/>
            <person name="Guo W."/>
            <person name="Chen H."/>
            <person name="Chen S."/>
            <person name="Zhou L."/>
            <person name="Zhou L."/>
            <person name="Ni X."/>
            <person name="Tian J."/>
            <person name="Zhou Y."/>
            <person name="Sheng Y."/>
            <person name="Liu T."/>
            <person name="Pan Y."/>
            <person name="Xia L."/>
            <person name="Li J."/>
            <person name="Zhao F."/>
            <person name="Cao W."/>
        </authorList>
    </citation>
    <scope>NUCLEOTIDE SEQUENCE</scope>
    <source>
        <strain evidence="5">Rsan-2018</strain>
        <tissue evidence="5">Larvae</tissue>
    </source>
</reference>
<dbReference type="AlphaFoldDB" id="A0A9D4T8C5"/>
<proteinExistence type="predicted"/>
<dbReference type="GO" id="GO:0005634">
    <property type="term" value="C:nucleus"/>
    <property type="evidence" value="ECO:0007669"/>
    <property type="project" value="UniProtKB-SubCell"/>
</dbReference>
<dbReference type="EMBL" id="JABSTV010001245">
    <property type="protein sequence ID" value="KAH7981752.1"/>
    <property type="molecule type" value="Genomic_DNA"/>
</dbReference>
<evidence type="ECO:0000313" key="6">
    <source>
        <dbReference type="Proteomes" id="UP000821837"/>
    </source>
</evidence>
<protein>
    <recommendedName>
        <fullName evidence="4">Homeobox domain-containing protein</fullName>
    </recommendedName>
</protein>